<reference evidence="4" key="1">
    <citation type="journal article" date="2019" name="Int. J. Syst. Evol. Microbiol.">
        <title>The Global Catalogue of Microorganisms (GCM) 10K type strain sequencing project: providing services to taxonomists for standard genome sequencing and annotation.</title>
        <authorList>
            <consortium name="The Broad Institute Genomics Platform"/>
            <consortium name="The Broad Institute Genome Sequencing Center for Infectious Disease"/>
            <person name="Wu L."/>
            <person name="Ma J."/>
        </authorList>
    </citation>
    <scope>NUCLEOTIDE SEQUENCE [LARGE SCALE GENOMIC DNA]</scope>
    <source>
        <strain evidence="4">JCM 18054</strain>
    </source>
</reference>
<evidence type="ECO:0000259" key="2">
    <source>
        <dbReference type="Pfam" id="PF01494"/>
    </source>
</evidence>
<evidence type="ECO:0000313" key="4">
    <source>
        <dbReference type="Proteomes" id="UP001500192"/>
    </source>
</evidence>
<gene>
    <name evidence="3" type="ORF">GCM10023214_75650</name>
</gene>
<dbReference type="PROSITE" id="PS51257">
    <property type="entry name" value="PROKAR_LIPOPROTEIN"/>
    <property type="match status" value="1"/>
</dbReference>
<comment type="caution">
    <text evidence="3">The sequence shown here is derived from an EMBL/GenBank/DDBJ whole genome shotgun (WGS) entry which is preliminary data.</text>
</comment>
<dbReference type="RefSeq" id="WP_346056667.1">
    <property type="nucleotide sequence ID" value="NZ_BAABIB010000168.1"/>
</dbReference>
<dbReference type="PRINTS" id="PR00420">
    <property type="entry name" value="RNGMNOXGNASE"/>
</dbReference>
<protein>
    <submittedName>
        <fullName evidence="3">Bifunctional 3-(3-hydroxy-phenyl)propionate/3-hydroxycinnamic acid hydroxylase</fullName>
    </submittedName>
</protein>
<feature type="domain" description="FAD-binding" evidence="2">
    <location>
        <begin position="5"/>
        <end position="353"/>
    </location>
</feature>
<dbReference type="Gene3D" id="3.30.70.2450">
    <property type="match status" value="1"/>
</dbReference>
<dbReference type="InterPro" id="IPR002938">
    <property type="entry name" value="FAD-bd"/>
</dbReference>
<evidence type="ECO:0000256" key="1">
    <source>
        <dbReference type="ARBA" id="ARBA00023002"/>
    </source>
</evidence>
<keyword evidence="4" id="KW-1185">Reference proteome</keyword>
<dbReference type="Pfam" id="PF01494">
    <property type="entry name" value="FAD_binding_3"/>
    <property type="match status" value="1"/>
</dbReference>
<dbReference type="Gene3D" id="3.50.50.60">
    <property type="entry name" value="FAD/NAD(P)-binding domain"/>
    <property type="match status" value="1"/>
</dbReference>
<dbReference type="InterPro" id="IPR050631">
    <property type="entry name" value="PheA/TfdB_FAD_monoxygenase"/>
</dbReference>
<dbReference type="InterPro" id="IPR036188">
    <property type="entry name" value="FAD/NAD-bd_sf"/>
</dbReference>
<sequence length="530" mass="57541">MTERVSVVVVGGGPTGITAACLLARAGVDCLVLDRWAEVYPQPRAVHLDDEIYRILCRMGLGPGFAAISRPSRGLRLLDTGHEVLAEFARAERNGVHGLPQASMFDQPELERLLRAGLARLPSARFRGNAEVTGIVRHELAGDGAVTVEWTDRETGASDAVLADYVLGCDGANSVVRKAIGARMTDLGFTQRWLVVDIATGADLGQWEGVHQVCSPERAATYMRIGDDRYRWEFQLLDGESAADYPSVRELRPLLRPWTGETPADELKLVRVAEYTFRARIADSWRAGPVFLLGDAAHLTPPFIGQGMGAGLRDAVNLSWKLAGVLRGELDGSVLDSYQRERRPHAEAMIRQAVSVGRVMTSGGRAGSLLRRVLVPVFRRLPRTNRMVLDSATPPLRRSSLVRRGWIRPGPAGRICPNLPLDGTGRRLDDLIGWRFALLCDHPVGARDRRAAERVGAAVVEVDPADPLGRWLAGGGAHTALIRPDGTVLATGEAARRALRSVFGSIRGRRPSSSTATPSTVHKGLNFTSV</sequence>
<proteinExistence type="predicted"/>
<evidence type="ECO:0000313" key="3">
    <source>
        <dbReference type="EMBL" id="GAA4669958.1"/>
    </source>
</evidence>
<dbReference type="PANTHER" id="PTHR43476">
    <property type="entry name" value="3-(3-HYDROXY-PHENYL)PROPIONATE/3-HYDROXYCINNAMIC ACID HYDROXYLASE"/>
    <property type="match status" value="1"/>
</dbReference>
<name>A0ABP8VTY5_9PSEU</name>
<keyword evidence="1" id="KW-0560">Oxidoreductase</keyword>
<dbReference type="SUPFAM" id="SSF51905">
    <property type="entry name" value="FAD/NAD(P)-binding domain"/>
    <property type="match status" value="1"/>
</dbReference>
<dbReference type="Proteomes" id="UP001500192">
    <property type="component" value="Unassembled WGS sequence"/>
</dbReference>
<dbReference type="NCBIfam" id="NF004829">
    <property type="entry name" value="PRK06183.1-3"/>
    <property type="match status" value="1"/>
</dbReference>
<accession>A0ABP8VTY5</accession>
<organism evidence="3 4">
    <name type="scientific">Amycolatopsis dongchuanensis</name>
    <dbReference type="NCBI Taxonomy" id="1070866"/>
    <lineage>
        <taxon>Bacteria</taxon>
        <taxon>Bacillati</taxon>
        <taxon>Actinomycetota</taxon>
        <taxon>Actinomycetes</taxon>
        <taxon>Pseudonocardiales</taxon>
        <taxon>Pseudonocardiaceae</taxon>
        <taxon>Amycolatopsis</taxon>
    </lineage>
</organism>
<dbReference type="EMBL" id="BAABIB010000168">
    <property type="protein sequence ID" value="GAA4669958.1"/>
    <property type="molecule type" value="Genomic_DNA"/>
</dbReference>
<dbReference type="PANTHER" id="PTHR43476:SF3">
    <property type="entry name" value="FAD-BINDING MONOOXYGENASE"/>
    <property type="match status" value="1"/>
</dbReference>
<dbReference type="Gene3D" id="3.40.30.120">
    <property type="match status" value="1"/>
</dbReference>